<dbReference type="PANTHER" id="PTHR14191">
    <property type="entry name" value="PDZ DOMAIN CONTAINING PROTEIN"/>
    <property type="match status" value="1"/>
</dbReference>
<feature type="compositionally biased region" description="Polar residues" evidence="2">
    <location>
        <begin position="150"/>
        <end position="165"/>
    </location>
</feature>
<evidence type="ECO:0000256" key="2">
    <source>
        <dbReference type="SAM" id="MobiDB-lite"/>
    </source>
</evidence>
<organism evidence="4 5">
    <name type="scientific">Nezara viridula</name>
    <name type="common">Southern green stink bug</name>
    <name type="synonym">Cimex viridulus</name>
    <dbReference type="NCBI Taxonomy" id="85310"/>
    <lineage>
        <taxon>Eukaryota</taxon>
        <taxon>Metazoa</taxon>
        <taxon>Ecdysozoa</taxon>
        <taxon>Arthropoda</taxon>
        <taxon>Hexapoda</taxon>
        <taxon>Insecta</taxon>
        <taxon>Pterygota</taxon>
        <taxon>Neoptera</taxon>
        <taxon>Paraneoptera</taxon>
        <taxon>Hemiptera</taxon>
        <taxon>Heteroptera</taxon>
        <taxon>Panheteroptera</taxon>
        <taxon>Pentatomomorpha</taxon>
        <taxon>Pentatomoidea</taxon>
        <taxon>Pentatomidae</taxon>
        <taxon>Pentatominae</taxon>
        <taxon>Nezara</taxon>
    </lineage>
</organism>
<dbReference type="Proteomes" id="UP001152798">
    <property type="component" value="Chromosome 2"/>
</dbReference>
<dbReference type="AlphaFoldDB" id="A0A9P0EEW2"/>
<dbReference type="InterPro" id="IPR001478">
    <property type="entry name" value="PDZ"/>
</dbReference>
<feature type="compositionally biased region" description="Low complexity" evidence="2">
    <location>
        <begin position="137"/>
        <end position="149"/>
    </location>
</feature>
<dbReference type="PANTHER" id="PTHR14191:SF3">
    <property type="entry name" value="NA(+)_H(+) EXCHANGE REGULATORY COFACTOR-LIKE PROTEIN NRFL-1"/>
    <property type="match status" value="1"/>
</dbReference>
<sequence length="223" mass="25118">MSEEKQYAESLRLCQIFKCDNFDGYGFNLYAEKTKPGQYIGKVDEGSPAEAAGLKEGDRIIEVNAVNIANENHKQVVQRIKALPHVTTLLVIDAAGDEYYRTKNIVLKSSLPFVVHLQNSPDPSKIGFNEMKNSEDTQSQKSTKSAQSSENENMQTSLDNSPSEEINQNDDINPNDLNNQNNSLNLNMTAKELRAQLAAKKKYDPKKDQTIDFKKKYDIVQKL</sequence>
<dbReference type="CDD" id="cd06768">
    <property type="entry name" value="PDZ_NHERF-like"/>
    <property type="match status" value="1"/>
</dbReference>
<evidence type="ECO:0000259" key="3">
    <source>
        <dbReference type="PROSITE" id="PS50106"/>
    </source>
</evidence>
<dbReference type="InterPro" id="IPR036034">
    <property type="entry name" value="PDZ_sf"/>
</dbReference>
<reference evidence="4" key="1">
    <citation type="submission" date="2022-01" db="EMBL/GenBank/DDBJ databases">
        <authorList>
            <person name="King R."/>
        </authorList>
    </citation>
    <scope>NUCLEOTIDE SEQUENCE</scope>
</reference>
<evidence type="ECO:0000313" key="4">
    <source>
        <dbReference type="EMBL" id="CAH1393664.1"/>
    </source>
</evidence>
<dbReference type="PROSITE" id="PS50106">
    <property type="entry name" value="PDZ"/>
    <property type="match status" value="1"/>
</dbReference>
<dbReference type="OrthoDB" id="10007415at2759"/>
<name>A0A9P0EEW2_NEZVI</name>
<gene>
    <name evidence="4" type="ORF">NEZAVI_LOCUS4292</name>
</gene>
<feature type="region of interest" description="Disordered" evidence="2">
    <location>
        <begin position="124"/>
        <end position="183"/>
    </location>
</feature>
<dbReference type="GO" id="GO:0016324">
    <property type="term" value="C:apical plasma membrane"/>
    <property type="evidence" value="ECO:0007669"/>
    <property type="project" value="TreeGrafter"/>
</dbReference>
<dbReference type="GO" id="GO:0072659">
    <property type="term" value="P:protein localization to plasma membrane"/>
    <property type="evidence" value="ECO:0007669"/>
    <property type="project" value="TreeGrafter"/>
</dbReference>
<feature type="compositionally biased region" description="Low complexity" evidence="2">
    <location>
        <begin position="169"/>
        <end position="183"/>
    </location>
</feature>
<accession>A0A9P0EEW2</accession>
<dbReference type="Gene3D" id="2.30.42.10">
    <property type="match status" value="1"/>
</dbReference>
<keyword evidence="1" id="KW-0677">Repeat</keyword>
<dbReference type="GO" id="GO:0043495">
    <property type="term" value="F:protein-membrane adaptor activity"/>
    <property type="evidence" value="ECO:0007669"/>
    <property type="project" value="TreeGrafter"/>
</dbReference>
<dbReference type="SUPFAM" id="SSF50156">
    <property type="entry name" value="PDZ domain-like"/>
    <property type="match status" value="1"/>
</dbReference>
<dbReference type="SMART" id="SM00228">
    <property type="entry name" value="PDZ"/>
    <property type="match status" value="1"/>
</dbReference>
<protein>
    <recommendedName>
        <fullName evidence="3">PDZ domain-containing protein</fullName>
    </recommendedName>
</protein>
<evidence type="ECO:0000256" key="1">
    <source>
        <dbReference type="ARBA" id="ARBA00022737"/>
    </source>
</evidence>
<proteinExistence type="predicted"/>
<dbReference type="EMBL" id="OV725078">
    <property type="protein sequence ID" value="CAH1393664.1"/>
    <property type="molecule type" value="Genomic_DNA"/>
</dbReference>
<feature type="domain" description="PDZ" evidence="3">
    <location>
        <begin position="13"/>
        <end position="95"/>
    </location>
</feature>
<dbReference type="InterPro" id="IPR051067">
    <property type="entry name" value="NHER"/>
</dbReference>
<evidence type="ECO:0000313" key="5">
    <source>
        <dbReference type="Proteomes" id="UP001152798"/>
    </source>
</evidence>
<dbReference type="Pfam" id="PF00595">
    <property type="entry name" value="PDZ"/>
    <property type="match status" value="1"/>
</dbReference>
<keyword evidence="5" id="KW-1185">Reference proteome</keyword>